<evidence type="ECO:0000256" key="2">
    <source>
        <dbReference type="SAM" id="MobiDB-lite"/>
    </source>
</evidence>
<feature type="region of interest" description="Disordered" evidence="2">
    <location>
        <begin position="134"/>
        <end position="180"/>
    </location>
</feature>
<protein>
    <recommendedName>
        <fullName evidence="3">MIT domain-containing protein</fullName>
    </recommendedName>
</protein>
<feature type="region of interest" description="Disordered" evidence="2">
    <location>
        <begin position="807"/>
        <end position="832"/>
    </location>
</feature>
<feature type="compositionally biased region" description="Polar residues" evidence="2">
    <location>
        <begin position="278"/>
        <end position="288"/>
    </location>
</feature>
<dbReference type="PANTHER" id="PTHR37327">
    <property type="entry name" value="CHROMOSOME 1, WHOLE GENOME SHOTGUN SEQUENCE"/>
    <property type="match status" value="1"/>
</dbReference>
<feature type="domain" description="MIT" evidence="3">
    <location>
        <begin position="457"/>
        <end position="534"/>
    </location>
</feature>
<feature type="compositionally biased region" description="Low complexity" evidence="2">
    <location>
        <begin position="875"/>
        <end position="898"/>
    </location>
</feature>
<feature type="region of interest" description="Disordered" evidence="2">
    <location>
        <begin position="845"/>
        <end position="1086"/>
    </location>
</feature>
<feature type="coiled-coil region" evidence="1">
    <location>
        <begin position="773"/>
        <end position="804"/>
    </location>
</feature>
<feature type="compositionally biased region" description="Polar residues" evidence="2">
    <location>
        <begin position="32"/>
        <end position="53"/>
    </location>
</feature>
<feature type="compositionally biased region" description="Polar residues" evidence="2">
    <location>
        <begin position="1009"/>
        <end position="1027"/>
    </location>
</feature>
<dbReference type="InParanoid" id="A0A1Y2DCF6"/>
<dbReference type="Pfam" id="PF04212">
    <property type="entry name" value="MIT"/>
    <property type="match status" value="1"/>
</dbReference>
<feature type="compositionally biased region" description="Low complexity" evidence="2">
    <location>
        <begin position="1062"/>
        <end position="1076"/>
    </location>
</feature>
<evidence type="ECO:0000313" key="5">
    <source>
        <dbReference type="Proteomes" id="UP000193689"/>
    </source>
</evidence>
<feature type="region of interest" description="Disordered" evidence="2">
    <location>
        <begin position="278"/>
        <end position="339"/>
    </location>
</feature>
<dbReference type="GeneID" id="63769650"/>
<sequence>MPQPHATTLTSAANHRPSYSQSQSSYRGAYGITSTHSNYNKPPSTANLPSSISRFPPAGPLVGGFAPVAGRGRGTADRSASESGPSTFSSRAPAYYYHYNHKGRGGSVGAAGPGVGAGAPDLVADYQQNQGSRNLRGLNLNLGDGETLTQPPPIPGDNDEPASPSFAAGSLPRSSSLLPPPRILANAQAFHADQEPVSFLEPLTPRELQTFHQRTGSTGGASDGFRNLNRWSASTTSSPGDRDWVGIDYQEPQQQPAPLPKPTTNFSRRMSVDSVALLTQSDHSSPPAHQSPRRLTKRRASEASGSASPVGQTRAASSASGRTRSNSRATSPPNLPSIVALPSLQLPGLTGSPPTALSRLSPSAVITPNSVFANQAKDYSLWDEIADPNSSSISPGAPRGRTAVQTSPAPVDANKDHGGEREGSDMPDKKGHTRSRSSAAKGSSDSTKTRHGKQPSQKAMLSRALAKANTAVQLDNAQNYEGARESYIEACDLLQQVLGRTTGEEDKKKLDAIKRTYTSRIEELDGMVPVQIHRSKALPARPESVEYNGVLVERADEDDLDDTVVIETATTTRIAASPNGNRQRAWPPTLTDARYEPPKSAMNSAMTEPQHSALQSAFTKSPMRRNFEGKLNIPQNNDVNQLLPAPLSPRRPVTPAKPASPETVVRQNFSMNNQRLAPAPEIGRGHSRNPSTESVSFFLDPIEESGGSATTSVHSRSSSFGVRRKHIRAASGGTEAEFDAALDAAVEAAYDDGYEPMDSFELGYDDENEDTVVANAMRKVELAKERVRERERDAAIELARERERQRLMENSHDAQTFGEPYVGNDSDEEEERMLEEMTRGYVMDDFPFGQLSEPQSNHMPRESDSSGVTQRTWQSSTGSNPPTSTTVLSTVTEMSPAPSKTPPPPSLPPPQALPRLPPQPPGVRSRRLSGQNAKQLKIETSKIGPPPATLPPGVTSAMQPKQSGSYIAQQRQALSATTARPGPFSMRVPSSPGRGISPAPAAAPPTSPHQQSITEESEDATTGSPSSIRAGIRKKQSSSSLKSLRTRQQSVSKIDIDNVSDLSPNTPLSTSTLTNNPPIPRQPAMPTLPTPMAAHFREKISGFGGLYLFDDLDSPAPHSPTSTHSSNPDAPLPLEPCPSDVMLRPFWLMRALYQTLSHPRGGYITNKLFVPRDVWKVKGVKLRNLEDKSSQCDLLTAALLKLARVDSTDADAVLEEMQSLENVLEQVQITLTRKLGNEVGTQGLSRDENELERPVMRNASVSNKAGAFSWRRLRSKGSAVNLGSAYGAKSNSGSGAAASTFDLSGADRAASLASLPMVANAINKTAKRDISTVKFDGPFAGYMASLARLFDAAQTLGMFFSFPFLRQSPSIYLARRSVRLSLLSSSCP</sequence>
<dbReference type="EMBL" id="MCFJ01000023">
    <property type="protein sequence ID" value="ORY56355.1"/>
    <property type="molecule type" value="Genomic_DNA"/>
</dbReference>
<keyword evidence="1" id="KW-0175">Coiled coil</keyword>
<feature type="compositionally biased region" description="Polar residues" evidence="2">
    <location>
        <begin position="956"/>
        <end position="978"/>
    </location>
</feature>
<feature type="compositionally biased region" description="Low complexity" evidence="2">
    <location>
        <begin position="436"/>
        <end position="446"/>
    </location>
</feature>
<evidence type="ECO:0000259" key="3">
    <source>
        <dbReference type="SMART" id="SM00745"/>
    </source>
</evidence>
<dbReference type="Gene3D" id="1.20.58.80">
    <property type="entry name" value="Phosphotransferase system, lactose/cellobiose-type IIA subunit"/>
    <property type="match status" value="1"/>
</dbReference>
<dbReference type="InterPro" id="IPR036181">
    <property type="entry name" value="MIT_dom_sf"/>
</dbReference>
<feature type="compositionally biased region" description="Pro residues" evidence="2">
    <location>
        <begin position="899"/>
        <end position="921"/>
    </location>
</feature>
<dbReference type="CDD" id="cd02656">
    <property type="entry name" value="MIT"/>
    <property type="match status" value="1"/>
</dbReference>
<dbReference type="OrthoDB" id="2245455at2759"/>
<dbReference type="InterPro" id="IPR007330">
    <property type="entry name" value="MIT_dom"/>
</dbReference>
<feature type="region of interest" description="Disordered" evidence="2">
    <location>
        <begin position="388"/>
        <end position="464"/>
    </location>
</feature>
<feature type="compositionally biased region" description="Pro residues" evidence="2">
    <location>
        <begin position="1077"/>
        <end position="1086"/>
    </location>
</feature>
<dbReference type="PANTHER" id="PTHR37327:SF1">
    <property type="entry name" value="MICROTUBULE INTERACTING AND TRANSPORT DOMAIN-CONTAINING PROTEIN"/>
    <property type="match status" value="1"/>
</dbReference>
<dbReference type="Proteomes" id="UP000193689">
    <property type="component" value="Unassembled WGS sequence"/>
</dbReference>
<gene>
    <name evidence="4" type="ORF">BCR38DRAFT_117769</name>
</gene>
<keyword evidence="5" id="KW-1185">Reference proteome</keyword>
<name>A0A1Y2DCF6_9PEZI</name>
<dbReference type="STRING" id="1141098.A0A1Y2DCF6"/>
<dbReference type="SUPFAM" id="SSF116846">
    <property type="entry name" value="MIT domain"/>
    <property type="match status" value="1"/>
</dbReference>
<feature type="compositionally biased region" description="Polar residues" evidence="2">
    <location>
        <begin position="1"/>
        <end position="13"/>
    </location>
</feature>
<feature type="compositionally biased region" description="Polar residues" evidence="2">
    <location>
        <begin position="81"/>
        <end position="90"/>
    </location>
</feature>
<organism evidence="4 5">
    <name type="scientific">Pseudomassariella vexata</name>
    <dbReference type="NCBI Taxonomy" id="1141098"/>
    <lineage>
        <taxon>Eukaryota</taxon>
        <taxon>Fungi</taxon>
        <taxon>Dikarya</taxon>
        <taxon>Ascomycota</taxon>
        <taxon>Pezizomycotina</taxon>
        <taxon>Sordariomycetes</taxon>
        <taxon>Xylariomycetidae</taxon>
        <taxon>Amphisphaeriales</taxon>
        <taxon>Pseudomassariaceae</taxon>
        <taxon>Pseudomassariella</taxon>
    </lineage>
</organism>
<feature type="compositionally biased region" description="Polar residues" evidence="2">
    <location>
        <begin position="865"/>
        <end position="874"/>
    </location>
</feature>
<feature type="region of interest" description="Disordered" evidence="2">
    <location>
        <begin position="212"/>
        <end position="246"/>
    </location>
</feature>
<feature type="compositionally biased region" description="Low complexity" evidence="2">
    <location>
        <begin position="313"/>
        <end position="331"/>
    </location>
</feature>
<accession>A0A1Y2DCF6</accession>
<feature type="compositionally biased region" description="Low complexity" evidence="2">
    <location>
        <begin position="134"/>
        <end position="145"/>
    </location>
</feature>
<dbReference type="SMART" id="SM00745">
    <property type="entry name" value="MIT"/>
    <property type="match status" value="1"/>
</dbReference>
<feature type="compositionally biased region" description="Polar residues" evidence="2">
    <location>
        <begin position="229"/>
        <end position="239"/>
    </location>
</feature>
<feature type="compositionally biased region" description="Low complexity" evidence="2">
    <location>
        <begin position="989"/>
        <end position="1000"/>
    </location>
</feature>
<feature type="compositionally biased region" description="Basic and acidic residues" evidence="2">
    <location>
        <begin position="413"/>
        <end position="430"/>
    </location>
</feature>
<evidence type="ECO:0000313" key="4">
    <source>
        <dbReference type="EMBL" id="ORY56355.1"/>
    </source>
</evidence>
<reference evidence="4 5" key="1">
    <citation type="submission" date="2016-07" db="EMBL/GenBank/DDBJ databases">
        <title>Pervasive Adenine N6-methylation of Active Genes in Fungi.</title>
        <authorList>
            <consortium name="DOE Joint Genome Institute"/>
            <person name="Mondo S.J."/>
            <person name="Dannebaum R.O."/>
            <person name="Kuo R.C."/>
            <person name="Labutti K."/>
            <person name="Haridas S."/>
            <person name="Kuo A."/>
            <person name="Salamov A."/>
            <person name="Ahrendt S.R."/>
            <person name="Lipzen A."/>
            <person name="Sullivan W."/>
            <person name="Andreopoulos W.B."/>
            <person name="Clum A."/>
            <person name="Lindquist E."/>
            <person name="Daum C."/>
            <person name="Ramamoorthy G.K."/>
            <person name="Gryganskyi A."/>
            <person name="Culley D."/>
            <person name="Magnuson J.K."/>
            <person name="James T.Y."/>
            <person name="O'Malley M.A."/>
            <person name="Stajich J.E."/>
            <person name="Spatafora J.W."/>
            <person name="Visel A."/>
            <person name="Grigoriev I.V."/>
        </authorList>
    </citation>
    <scope>NUCLEOTIDE SEQUENCE [LARGE SCALE GENOMIC DNA]</scope>
    <source>
        <strain evidence="4 5">CBS 129021</strain>
    </source>
</reference>
<feature type="region of interest" description="Disordered" evidence="2">
    <location>
        <begin position="1"/>
        <end position="91"/>
    </location>
</feature>
<comment type="caution">
    <text evidence="4">The sequence shown here is derived from an EMBL/GenBank/DDBJ whole genome shotgun (WGS) entry which is preliminary data.</text>
</comment>
<feature type="compositionally biased region" description="Low complexity" evidence="2">
    <location>
        <begin position="1037"/>
        <end position="1050"/>
    </location>
</feature>
<proteinExistence type="predicted"/>
<evidence type="ECO:0000256" key="1">
    <source>
        <dbReference type="SAM" id="Coils"/>
    </source>
</evidence>
<dbReference type="RefSeq" id="XP_040710072.1">
    <property type="nucleotide sequence ID" value="XM_040853438.1"/>
</dbReference>